<evidence type="ECO:0000256" key="1">
    <source>
        <dbReference type="SAM" id="MobiDB-lite"/>
    </source>
</evidence>
<evidence type="ECO:0000313" key="3">
    <source>
        <dbReference type="Proteomes" id="UP000800039"/>
    </source>
</evidence>
<proteinExistence type="predicted"/>
<gene>
    <name evidence="2" type="ORF">K460DRAFT_353004</name>
</gene>
<keyword evidence="3" id="KW-1185">Reference proteome</keyword>
<feature type="compositionally biased region" description="Low complexity" evidence="1">
    <location>
        <begin position="175"/>
        <end position="190"/>
    </location>
</feature>
<dbReference type="GeneID" id="63848939"/>
<feature type="compositionally biased region" description="Basic and acidic residues" evidence="1">
    <location>
        <begin position="216"/>
        <end position="245"/>
    </location>
</feature>
<dbReference type="Proteomes" id="UP000800039">
    <property type="component" value="Unassembled WGS sequence"/>
</dbReference>
<dbReference type="AlphaFoldDB" id="A0A9P4LB22"/>
<dbReference type="RefSeq" id="XP_040790505.1">
    <property type="nucleotide sequence ID" value="XM_040931687.1"/>
</dbReference>
<feature type="compositionally biased region" description="Basic residues" evidence="1">
    <location>
        <begin position="191"/>
        <end position="200"/>
    </location>
</feature>
<feature type="region of interest" description="Disordered" evidence="1">
    <location>
        <begin position="175"/>
        <end position="251"/>
    </location>
</feature>
<protein>
    <submittedName>
        <fullName evidence="2">Uncharacterized protein</fullName>
    </submittedName>
</protein>
<dbReference type="EMBL" id="ML976615">
    <property type="protein sequence ID" value="KAF1847942.1"/>
    <property type="molecule type" value="Genomic_DNA"/>
</dbReference>
<comment type="caution">
    <text evidence="2">The sequence shown here is derived from an EMBL/GenBank/DDBJ whole genome shotgun (WGS) entry which is preliminary data.</text>
</comment>
<reference evidence="2" key="1">
    <citation type="submission" date="2020-01" db="EMBL/GenBank/DDBJ databases">
        <authorList>
            <consortium name="DOE Joint Genome Institute"/>
            <person name="Haridas S."/>
            <person name="Albert R."/>
            <person name="Binder M."/>
            <person name="Bloem J."/>
            <person name="Labutti K."/>
            <person name="Salamov A."/>
            <person name="Andreopoulos B."/>
            <person name="Baker S.E."/>
            <person name="Barry K."/>
            <person name="Bills G."/>
            <person name="Bluhm B.H."/>
            <person name="Cannon C."/>
            <person name="Castanera R."/>
            <person name="Culley D.E."/>
            <person name="Daum C."/>
            <person name="Ezra D."/>
            <person name="Gonzalez J.B."/>
            <person name="Henrissat B."/>
            <person name="Kuo A."/>
            <person name="Liang C."/>
            <person name="Lipzen A."/>
            <person name="Lutzoni F."/>
            <person name="Magnuson J."/>
            <person name="Mondo S."/>
            <person name="Nolan M."/>
            <person name="Ohm R."/>
            <person name="Pangilinan J."/>
            <person name="Park H.-J."/>
            <person name="Ramirez L."/>
            <person name="Alfaro M."/>
            <person name="Sun H."/>
            <person name="Tritt A."/>
            <person name="Yoshinaga Y."/>
            <person name="Zwiers L.-H."/>
            <person name="Turgeon B.G."/>
            <person name="Goodwin S.B."/>
            <person name="Spatafora J.W."/>
            <person name="Crous P.W."/>
            <person name="Grigoriev I.V."/>
        </authorList>
    </citation>
    <scope>NUCLEOTIDE SEQUENCE</scope>
    <source>
        <strain evidence="2">CBS 394.84</strain>
    </source>
</reference>
<evidence type="ECO:0000313" key="2">
    <source>
        <dbReference type="EMBL" id="KAF1847942.1"/>
    </source>
</evidence>
<name>A0A9P4LB22_9PLEO</name>
<sequence length="251" mass="28407">MAFNMENSMADFNFFLDNYQLEGGIVAEPSVSEQQPVAYEATSQQYLPTAYQQQGQQQQRYEQYRYQQQAFEPQLPTWVEPQTLNLFEETWPQQAVNNWFEDFVPEVSGQQPTMQVSPPSWGVTPGPQQSRLGGLQGAYPLPELVWPEVAIQMSRGPVNCAGGYDAGAPYQTAQPAQLPVAAPVAPPTKRGPGRPRKHPRKDPNAPKNKPGRPKGKRDTYKRLEKGEKAMMTKERYRREVDDRKILGALQQ</sequence>
<accession>A0A9P4LB22</accession>
<organism evidence="2 3">
    <name type="scientific">Cucurbitaria berberidis CBS 394.84</name>
    <dbReference type="NCBI Taxonomy" id="1168544"/>
    <lineage>
        <taxon>Eukaryota</taxon>
        <taxon>Fungi</taxon>
        <taxon>Dikarya</taxon>
        <taxon>Ascomycota</taxon>
        <taxon>Pezizomycotina</taxon>
        <taxon>Dothideomycetes</taxon>
        <taxon>Pleosporomycetidae</taxon>
        <taxon>Pleosporales</taxon>
        <taxon>Pleosporineae</taxon>
        <taxon>Cucurbitariaceae</taxon>
        <taxon>Cucurbitaria</taxon>
    </lineage>
</organism>